<dbReference type="PROSITE" id="PS01086">
    <property type="entry name" value="RIBUL_P_3_EPIMER_2"/>
    <property type="match status" value="1"/>
</dbReference>
<dbReference type="NCBIfam" id="TIGR01163">
    <property type="entry name" value="rpe"/>
    <property type="match status" value="1"/>
</dbReference>
<name>A0A9D9DY87_9FIRM</name>
<feature type="binding site" evidence="10 13">
    <location>
        <position position="67"/>
    </location>
    <ligand>
        <name>a divalent metal cation</name>
        <dbReference type="ChEBI" id="CHEBI:60240"/>
    </ligand>
</feature>
<reference evidence="15" key="2">
    <citation type="journal article" date="2021" name="PeerJ">
        <title>Extensive microbial diversity within the chicken gut microbiome revealed by metagenomics and culture.</title>
        <authorList>
            <person name="Gilroy R."/>
            <person name="Ravi A."/>
            <person name="Getino M."/>
            <person name="Pursley I."/>
            <person name="Horton D.L."/>
            <person name="Alikhan N.F."/>
            <person name="Baker D."/>
            <person name="Gharbi K."/>
            <person name="Hall N."/>
            <person name="Watson M."/>
            <person name="Adriaenssens E.M."/>
            <person name="Foster-Nyarko E."/>
            <person name="Jarju S."/>
            <person name="Secka A."/>
            <person name="Antonio M."/>
            <person name="Oren A."/>
            <person name="Chaudhuri R.R."/>
            <person name="La Ragione R."/>
            <person name="Hildebrand F."/>
            <person name="Pallen M.J."/>
        </authorList>
    </citation>
    <scope>NUCLEOTIDE SEQUENCE</scope>
    <source>
        <strain evidence="15">F6-4510</strain>
    </source>
</reference>
<dbReference type="GO" id="GO:0004750">
    <property type="term" value="F:D-ribulose-phosphate 3-epimerase activity"/>
    <property type="evidence" value="ECO:0007669"/>
    <property type="project" value="UniProtKB-UniRule"/>
</dbReference>
<evidence type="ECO:0000256" key="10">
    <source>
        <dbReference type="HAMAP-Rule" id="MF_02227"/>
    </source>
</evidence>
<evidence type="ECO:0000313" key="16">
    <source>
        <dbReference type="Proteomes" id="UP000823611"/>
    </source>
</evidence>
<evidence type="ECO:0000256" key="12">
    <source>
        <dbReference type="PIRSR" id="PIRSR001461-1"/>
    </source>
</evidence>
<proteinExistence type="inferred from homology"/>
<comment type="cofactor">
    <cofactor evidence="4">
        <name>Zn(2+)</name>
        <dbReference type="ChEBI" id="CHEBI:29105"/>
    </cofactor>
</comment>
<comment type="caution">
    <text evidence="15">The sequence shown here is derived from an EMBL/GenBank/DDBJ whole genome shotgun (WGS) entry which is preliminary data.</text>
</comment>
<dbReference type="NCBIfam" id="NF004076">
    <property type="entry name" value="PRK05581.1-4"/>
    <property type="match status" value="1"/>
</dbReference>
<dbReference type="PROSITE" id="PS01085">
    <property type="entry name" value="RIBUL_P_3_EPIMER_1"/>
    <property type="match status" value="1"/>
</dbReference>
<dbReference type="FunFam" id="3.20.20.70:FF:000004">
    <property type="entry name" value="Ribulose-phosphate 3-epimerase"/>
    <property type="match status" value="1"/>
</dbReference>
<dbReference type="EC" id="5.1.3.1" evidence="7 10"/>
<feature type="binding site" evidence="10 14">
    <location>
        <position position="9"/>
    </location>
    <ligand>
        <name>substrate</name>
    </ligand>
</feature>
<keyword evidence="8 10" id="KW-0479">Metal-binding</keyword>
<protein>
    <recommendedName>
        <fullName evidence="7 10">Ribulose-phosphate 3-epimerase</fullName>
        <ecNumber evidence="7 10">5.1.3.1</ecNumber>
    </recommendedName>
</protein>
<dbReference type="CDD" id="cd00429">
    <property type="entry name" value="RPE"/>
    <property type="match status" value="1"/>
</dbReference>
<evidence type="ECO:0000256" key="7">
    <source>
        <dbReference type="ARBA" id="ARBA00013188"/>
    </source>
</evidence>
<comment type="cofactor">
    <cofactor evidence="10 13">
        <name>a divalent metal cation</name>
        <dbReference type="ChEBI" id="CHEBI:60240"/>
    </cofactor>
    <text evidence="10 13">Binds 1 divalent metal cation per subunit.</text>
</comment>
<dbReference type="InterPro" id="IPR013785">
    <property type="entry name" value="Aldolase_TIM"/>
</dbReference>
<keyword evidence="9 10" id="KW-0413">Isomerase</keyword>
<gene>
    <name evidence="10 15" type="primary">rpe</name>
    <name evidence="15" type="ORF">IAC55_06730</name>
</gene>
<feature type="binding site" evidence="10 14">
    <location>
        <begin position="198"/>
        <end position="199"/>
    </location>
    <ligand>
        <name>substrate</name>
    </ligand>
</feature>
<dbReference type="InterPro" id="IPR011060">
    <property type="entry name" value="RibuloseP-bd_barrel"/>
</dbReference>
<dbReference type="InterPro" id="IPR026019">
    <property type="entry name" value="Ribul_P_3_epim"/>
</dbReference>
<dbReference type="Gene3D" id="3.20.20.70">
    <property type="entry name" value="Aldolase class I"/>
    <property type="match status" value="1"/>
</dbReference>
<dbReference type="GO" id="GO:0019323">
    <property type="term" value="P:pentose catabolic process"/>
    <property type="evidence" value="ECO:0007669"/>
    <property type="project" value="UniProtKB-UniRule"/>
</dbReference>
<feature type="binding site" evidence="10 13">
    <location>
        <position position="36"/>
    </location>
    <ligand>
        <name>a divalent metal cation</name>
        <dbReference type="ChEBI" id="CHEBI:60240"/>
    </ligand>
</feature>
<evidence type="ECO:0000256" key="6">
    <source>
        <dbReference type="ARBA" id="ARBA00009541"/>
    </source>
</evidence>
<evidence type="ECO:0000256" key="11">
    <source>
        <dbReference type="PIRNR" id="PIRNR001461"/>
    </source>
</evidence>
<evidence type="ECO:0000256" key="1">
    <source>
        <dbReference type="ARBA" id="ARBA00001782"/>
    </source>
</evidence>
<comment type="function">
    <text evidence="10">Catalyzes the reversible epimerization of D-ribulose 5-phosphate to D-xylulose 5-phosphate.</text>
</comment>
<organism evidence="15 16">
    <name type="scientific">Candidatus Fimicola merdigallinarum</name>
    <dbReference type="NCBI Taxonomy" id="2840819"/>
    <lineage>
        <taxon>Bacteria</taxon>
        <taxon>Bacillati</taxon>
        <taxon>Bacillota</taxon>
        <taxon>Clostridia</taxon>
        <taxon>Lachnospirales</taxon>
        <taxon>Lachnospiraceae</taxon>
        <taxon>Lachnospiraceae incertae sedis</taxon>
        <taxon>Candidatus Fimicola</taxon>
    </lineage>
</organism>
<sequence length="221" mass="24592">MTEYKLAPSLLSADFGILKEQLEIMEKAGAPYIHLDVMDGMFVPNISFGMPVLKSIRKYTNMVFDAHLMVVEPERYVEEVYKAGCDIINIHAEATKDVKGVIEKINGFGVKSGVTIKPATPVSEIYDVLPMVDMVLVMSVEPGFGGQKFMEEQLDKVRELKRLKDENGYKYDIQIDGGITLDNVRQVIEAGANCIVAGSSVLGKEDIAQAVKDFNKIFEEY</sequence>
<feature type="binding site" evidence="10 14">
    <location>
        <position position="67"/>
    </location>
    <ligand>
        <name>substrate</name>
    </ligand>
</feature>
<evidence type="ECO:0000256" key="8">
    <source>
        <dbReference type="ARBA" id="ARBA00022723"/>
    </source>
</evidence>
<keyword evidence="13" id="KW-0170">Cobalt</keyword>
<keyword evidence="10 11" id="KW-0119">Carbohydrate metabolism</keyword>
<feature type="binding site" evidence="10 13">
    <location>
        <position position="176"/>
    </location>
    <ligand>
        <name>a divalent metal cation</name>
        <dbReference type="ChEBI" id="CHEBI:60240"/>
    </ligand>
</feature>
<dbReference type="EMBL" id="JADIMX010000126">
    <property type="protein sequence ID" value="MBO8434998.1"/>
    <property type="molecule type" value="Genomic_DNA"/>
</dbReference>
<dbReference type="PANTHER" id="PTHR11749">
    <property type="entry name" value="RIBULOSE-5-PHOSPHATE-3-EPIMERASE"/>
    <property type="match status" value="1"/>
</dbReference>
<comment type="cofactor">
    <cofactor evidence="2">
        <name>Mn(2+)</name>
        <dbReference type="ChEBI" id="CHEBI:29035"/>
    </cofactor>
</comment>
<feature type="binding site" evidence="10 13">
    <location>
        <position position="34"/>
    </location>
    <ligand>
        <name>a divalent metal cation</name>
        <dbReference type="ChEBI" id="CHEBI:60240"/>
    </ligand>
</feature>
<dbReference type="HAMAP" id="MF_02227">
    <property type="entry name" value="RPE"/>
    <property type="match status" value="1"/>
</dbReference>
<evidence type="ECO:0000256" key="13">
    <source>
        <dbReference type="PIRSR" id="PIRSR001461-2"/>
    </source>
</evidence>
<evidence type="ECO:0000256" key="3">
    <source>
        <dbReference type="ARBA" id="ARBA00001941"/>
    </source>
</evidence>
<comment type="cofactor">
    <cofactor evidence="5">
        <name>Fe(2+)</name>
        <dbReference type="ChEBI" id="CHEBI:29033"/>
    </cofactor>
</comment>
<feature type="active site" description="Proton acceptor" evidence="10 12">
    <location>
        <position position="36"/>
    </location>
</feature>
<dbReference type="SUPFAM" id="SSF51366">
    <property type="entry name" value="Ribulose-phoshate binding barrel"/>
    <property type="match status" value="1"/>
</dbReference>
<dbReference type="InterPro" id="IPR000056">
    <property type="entry name" value="Ribul_P_3_epim-like"/>
</dbReference>
<reference evidence="15" key="1">
    <citation type="submission" date="2020-10" db="EMBL/GenBank/DDBJ databases">
        <authorList>
            <person name="Gilroy R."/>
        </authorList>
    </citation>
    <scope>NUCLEOTIDE SEQUENCE</scope>
    <source>
        <strain evidence="15">F6-4510</strain>
    </source>
</reference>
<evidence type="ECO:0000256" key="5">
    <source>
        <dbReference type="ARBA" id="ARBA00001954"/>
    </source>
</evidence>
<feature type="binding site" evidence="10">
    <location>
        <begin position="176"/>
        <end position="178"/>
    </location>
    <ligand>
        <name>substrate</name>
    </ligand>
</feature>
<feature type="binding site" evidence="14">
    <location>
        <position position="178"/>
    </location>
    <ligand>
        <name>substrate</name>
    </ligand>
</feature>
<evidence type="ECO:0000256" key="9">
    <source>
        <dbReference type="ARBA" id="ARBA00023235"/>
    </source>
</evidence>
<comment type="pathway">
    <text evidence="10">Carbohydrate degradation.</text>
</comment>
<dbReference type="PIRSF" id="PIRSF001461">
    <property type="entry name" value="RPE"/>
    <property type="match status" value="1"/>
</dbReference>
<evidence type="ECO:0000256" key="4">
    <source>
        <dbReference type="ARBA" id="ARBA00001947"/>
    </source>
</evidence>
<feature type="binding site" evidence="10 14">
    <location>
        <begin position="143"/>
        <end position="146"/>
    </location>
    <ligand>
        <name>substrate</name>
    </ligand>
</feature>
<dbReference type="Pfam" id="PF00834">
    <property type="entry name" value="Ribul_P_3_epim"/>
    <property type="match status" value="1"/>
</dbReference>
<dbReference type="GO" id="GO:0005737">
    <property type="term" value="C:cytoplasm"/>
    <property type="evidence" value="ECO:0007669"/>
    <property type="project" value="UniProtKB-ARBA"/>
</dbReference>
<comment type="cofactor">
    <cofactor evidence="3">
        <name>Co(2+)</name>
        <dbReference type="ChEBI" id="CHEBI:48828"/>
    </cofactor>
</comment>
<keyword evidence="13" id="KW-0862">Zinc</keyword>
<dbReference type="AlphaFoldDB" id="A0A9D9DY87"/>
<keyword evidence="13" id="KW-0464">Manganese</keyword>
<dbReference type="GO" id="GO:0046872">
    <property type="term" value="F:metal ion binding"/>
    <property type="evidence" value="ECO:0007669"/>
    <property type="project" value="UniProtKB-UniRule"/>
</dbReference>
<accession>A0A9D9DY87</accession>
<comment type="catalytic activity">
    <reaction evidence="1 10 11">
        <text>D-ribulose 5-phosphate = D-xylulose 5-phosphate</text>
        <dbReference type="Rhea" id="RHEA:13677"/>
        <dbReference type="ChEBI" id="CHEBI:57737"/>
        <dbReference type="ChEBI" id="CHEBI:58121"/>
        <dbReference type="EC" id="5.1.3.1"/>
    </reaction>
</comment>
<evidence type="ECO:0000256" key="14">
    <source>
        <dbReference type="PIRSR" id="PIRSR001461-3"/>
    </source>
</evidence>
<evidence type="ECO:0000313" key="15">
    <source>
        <dbReference type="EMBL" id="MBO8434998.1"/>
    </source>
</evidence>
<comment type="similarity">
    <text evidence="6 10 11">Belongs to the ribulose-phosphate 3-epimerase family.</text>
</comment>
<feature type="active site" description="Proton donor" evidence="10 12">
    <location>
        <position position="176"/>
    </location>
</feature>
<evidence type="ECO:0000256" key="2">
    <source>
        <dbReference type="ARBA" id="ARBA00001936"/>
    </source>
</evidence>
<dbReference type="Proteomes" id="UP000823611">
    <property type="component" value="Unassembled WGS sequence"/>
</dbReference>
<dbReference type="GO" id="GO:0006098">
    <property type="term" value="P:pentose-phosphate shunt"/>
    <property type="evidence" value="ECO:0007669"/>
    <property type="project" value="UniProtKB-UniRule"/>
</dbReference>